<reference evidence="2" key="1">
    <citation type="submission" date="2021-04" db="EMBL/GenBank/DDBJ databases">
        <title>The complete genome sequence of Caulobacter sp. S6.</title>
        <authorList>
            <person name="Tang Y."/>
            <person name="Ouyang W."/>
            <person name="Liu Q."/>
            <person name="Huang B."/>
            <person name="Guo Z."/>
            <person name="Lei P."/>
        </authorList>
    </citation>
    <scope>NUCLEOTIDE SEQUENCE</scope>
    <source>
        <strain evidence="2">S6</strain>
    </source>
</reference>
<proteinExistence type="predicted"/>
<protein>
    <recommendedName>
        <fullName evidence="4">Cupin domain-containing protein</fullName>
    </recommendedName>
</protein>
<dbReference type="EMBL" id="CP073078">
    <property type="protein sequence ID" value="QUD88529.1"/>
    <property type="molecule type" value="Genomic_DNA"/>
</dbReference>
<evidence type="ECO:0008006" key="4">
    <source>
        <dbReference type="Google" id="ProtNLM"/>
    </source>
</evidence>
<dbReference type="InterPro" id="IPR014710">
    <property type="entry name" value="RmlC-like_jellyroll"/>
</dbReference>
<feature type="signal peptide" evidence="1">
    <location>
        <begin position="1"/>
        <end position="24"/>
    </location>
</feature>
<evidence type="ECO:0000313" key="3">
    <source>
        <dbReference type="Proteomes" id="UP000676409"/>
    </source>
</evidence>
<keyword evidence="3" id="KW-1185">Reference proteome</keyword>
<dbReference type="Gene3D" id="2.60.120.10">
    <property type="entry name" value="Jelly Rolls"/>
    <property type="match status" value="1"/>
</dbReference>
<dbReference type="InterPro" id="IPR011051">
    <property type="entry name" value="RmlC_Cupin_sf"/>
</dbReference>
<dbReference type="AlphaFoldDB" id="A0A975IVF8"/>
<gene>
    <name evidence="2" type="ORF">KCG34_01140</name>
</gene>
<evidence type="ECO:0000313" key="2">
    <source>
        <dbReference type="EMBL" id="QUD88529.1"/>
    </source>
</evidence>
<keyword evidence="1" id="KW-0732">Signal</keyword>
<evidence type="ECO:0000256" key="1">
    <source>
        <dbReference type="SAM" id="SignalP"/>
    </source>
</evidence>
<dbReference type="Proteomes" id="UP000676409">
    <property type="component" value="Chromosome"/>
</dbReference>
<dbReference type="SUPFAM" id="SSF51182">
    <property type="entry name" value="RmlC-like cupins"/>
    <property type="match status" value="1"/>
</dbReference>
<name>A0A975IVF8_9CAUL</name>
<organism evidence="2 3">
    <name type="scientific">Phenylobacterium montanum</name>
    <dbReference type="NCBI Taxonomy" id="2823693"/>
    <lineage>
        <taxon>Bacteria</taxon>
        <taxon>Pseudomonadati</taxon>
        <taxon>Pseudomonadota</taxon>
        <taxon>Alphaproteobacteria</taxon>
        <taxon>Caulobacterales</taxon>
        <taxon>Caulobacteraceae</taxon>
        <taxon>Phenylobacterium</taxon>
    </lineage>
</organism>
<sequence>MKIKLQFAPLAAAVLLASPILAHAQDKAAAPAAATPGQPVQKGLAKGEGMEVQDIIYQPGDTSPSVKRGARAIYVVVGGSIERDYDDGKKEVVRFKTGEARIFPASEKPFAVKNISKHPVHIIAILK</sequence>
<dbReference type="RefSeq" id="WP_211938579.1">
    <property type="nucleotide sequence ID" value="NZ_CP073078.1"/>
</dbReference>
<accession>A0A975IVF8</accession>
<feature type="chain" id="PRO_5037653457" description="Cupin domain-containing protein" evidence="1">
    <location>
        <begin position="25"/>
        <end position="127"/>
    </location>
</feature>
<dbReference type="KEGG" id="caul:KCG34_01140"/>